<evidence type="ECO:0000313" key="9">
    <source>
        <dbReference type="EMBL" id="EGV62371.1"/>
    </source>
</evidence>
<feature type="transmembrane region" description="Helical" evidence="7">
    <location>
        <begin position="135"/>
        <end position="155"/>
    </location>
</feature>
<dbReference type="OrthoDB" id="3900342at2759"/>
<keyword evidence="10" id="KW-1185">Reference proteome</keyword>
<gene>
    <name evidence="9" type="ORF">CANTEDRAFT_99379</name>
</gene>
<reference evidence="9 10" key="1">
    <citation type="journal article" date="2011" name="Proc. Natl. Acad. Sci. U.S.A.">
        <title>Comparative genomics of xylose-fermenting fungi for enhanced biofuel production.</title>
        <authorList>
            <person name="Wohlbach D.J."/>
            <person name="Kuo A."/>
            <person name="Sato T.K."/>
            <person name="Potts K.M."/>
            <person name="Salamov A.A."/>
            <person name="LaButti K.M."/>
            <person name="Sun H."/>
            <person name="Clum A."/>
            <person name="Pangilinan J.L."/>
            <person name="Lindquist E.A."/>
            <person name="Lucas S."/>
            <person name="Lapidus A."/>
            <person name="Jin M."/>
            <person name="Gunawan C."/>
            <person name="Balan V."/>
            <person name="Dale B.E."/>
            <person name="Jeffries T.W."/>
            <person name="Zinkel R."/>
            <person name="Barry K.W."/>
            <person name="Grigoriev I.V."/>
            <person name="Gasch A.P."/>
        </authorList>
    </citation>
    <scope>NUCLEOTIDE SEQUENCE [LARGE SCALE GENOMIC DNA]</scope>
    <source>
        <strain evidence="10">ATCC 10573 / BCRC 21748 / CBS 615 / JCM 9827 / NBRC 10315 / NRRL Y-1498 / VKM Y-70</strain>
    </source>
</reference>
<evidence type="ECO:0000256" key="2">
    <source>
        <dbReference type="ARBA" id="ARBA00006983"/>
    </source>
</evidence>
<feature type="transmembrane region" description="Helical" evidence="7">
    <location>
        <begin position="486"/>
        <end position="505"/>
    </location>
</feature>
<feature type="transmembrane region" description="Helical" evidence="7">
    <location>
        <begin position="82"/>
        <end position="99"/>
    </location>
</feature>
<keyword evidence="4 7" id="KW-0812">Transmembrane</keyword>
<dbReference type="GO" id="GO:0015171">
    <property type="term" value="F:amino acid transmembrane transporter activity"/>
    <property type="evidence" value="ECO:0007669"/>
    <property type="project" value="TreeGrafter"/>
</dbReference>
<dbReference type="GO" id="GO:0016020">
    <property type="term" value="C:membrane"/>
    <property type="evidence" value="ECO:0007669"/>
    <property type="project" value="UniProtKB-SubCell"/>
</dbReference>
<dbReference type="FunFam" id="1.20.1740.10:FF:000001">
    <property type="entry name" value="Amino acid permease"/>
    <property type="match status" value="1"/>
</dbReference>
<keyword evidence="3" id="KW-0813">Transport</keyword>
<evidence type="ECO:0000256" key="3">
    <source>
        <dbReference type="ARBA" id="ARBA00022448"/>
    </source>
</evidence>
<protein>
    <recommendedName>
        <fullName evidence="8">Amino acid permease/ SLC12A domain-containing protein</fullName>
    </recommendedName>
</protein>
<evidence type="ECO:0000256" key="7">
    <source>
        <dbReference type="SAM" id="Phobius"/>
    </source>
</evidence>
<sequence>MKEAFPSSRLTLVPASTEVARRIWISPSPTLESSMEMIPDTTLHRGLKSRHVQLLALGGCIGTGLFIGSGGALSVAGPASLFLSYCIMLVVIFFVMNMLGEMITFLPLPGNGAQSFVKDYVDDSLGFAISWNYRYAFSILVPTEITAAALLIDYWPNSVHTAVWITIFLVVMVGLNLTSVKVFGEAEFYFASIKIFAVVGLIVLGVVLFFGGGPSHDRLGFRYWKHGLAFKPYLVEGPTGRFLGFWYAVIRSGFAFICSPELVATAGSEAIKPRANIPKAASRFIYRLGFFYVLGTLVIGIICDSRSHQLLNGSSDASASPFVIGIKNAGIPVLDSIINAAILTSAASSGNSFLYSSSRVLYSNAVKGIAPSIFMRVNRFGVPYFAVVTTSLFGCLAYLNASSTSANVFTWLSNIATISGFLSWTALSVAYIRWRKAISHNDLWHRVTYKTILQPYGAYFVIFFVGLICLTNGFAVFFNFNGPDFVAAYVTFPILAALYVSHKVYEYFKLGRVRFVRPIEEIDVTTNLDLIEQEDAGIPARVPRNLVEKAWFWLA</sequence>
<evidence type="ECO:0000256" key="4">
    <source>
        <dbReference type="ARBA" id="ARBA00022692"/>
    </source>
</evidence>
<feature type="transmembrane region" description="Helical" evidence="7">
    <location>
        <begin position="455"/>
        <end position="480"/>
    </location>
</feature>
<feature type="transmembrane region" description="Helical" evidence="7">
    <location>
        <begin position="411"/>
        <end position="434"/>
    </location>
</feature>
<evidence type="ECO:0000313" key="10">
    <source>
        <dbReference type="Proteomes" id="UP000000707"/>
    </source>
</evidence>
<keyword evidence="6 7" id="KW-0472">Membrane</keyword>
<dbReference type="PANTHER" id="PTHR43341:SF36">
    <property type="entry name" value="PROLINE-SPECIFIC PERMEASE"/>
    <property type="match status" value="1"/>
</dbReference>
<dbReference type="PANTHER" id="PTHR43341">
    <property type="entry name" value="AMINO ACID PERMEASE"/>
    <property type="match status" value="1"/>
</dbReference>
<dbReference type="HOGENOM" id="CLU_007946_12_1_1"/>
<feature type="transmembrane region" description="Helical" evidence="7">
    <location>
        <begin position="284"/>
        <end position="302"/>
    </location>
</feature>
<dbReference type="Gene3D" id="1.20.1740.10">
    <property type="entry name" value="Amino acid/polyamine transporter I"/>
    <property type="match status" value="1"/>
</dbReference>
<feature type="transmembrane region" description="Helical" evidence="7">
    <location>
        <begin position="161"/>
        <end position="183"/>
    </location>
</feature>
<accession>G3B8D3</accession>
<dbReference type="Pfam" id="PF00324">
    <property type="entry name" value="AA_permease"/>
    <property type="match status" value="1"/>
</dbReference>
<evidence type="ECO:0000256" key="5">
    <source>
        <dbReference type="ARBA" id="ARBA00022989"/>
    </source>
</evidence>
<dbReference type="eggNOG" id="KOG1286">
    <property type="taxonomic scope" value="Eukaryota"/>
</dbReference>
<feature type="transmembrane region" description="Helical" evidence="7">
    <location>
        <begin position="377"/>
        <end position="399"/>
    </location>
</feature>
<feature type="transmembrane region" description="Helical" evidence="7">
    <location>
        <begin position="337"/>
        <end position="356"/>
    </location>
</feature>
<dbReference type="InterPro" id="IPR004841">
    <property type="entry name" value="AA-permease/SLC12A_dom"/>
</dbReference>
<comment type="subcellular location">
    <subcellularLocation>
        <location evidence="1">Membrane</location>
        <topology evidence="1">Multi-pass membrane protein</topology>
    </subcellularLocation>
</comment>
<dbReference type="PIRSF" id="PIRSF006060">
    <property type="entry name" value="AA_transporter"/>
    <property type="match status" value="1"/>
</dbReference>
<dbReference type="EMBL" id="GL996527">
    <property type="protein sequence ID" value="EGV62371.1"/>
    <property type="molecule type" value="Genomic_DNA"/>
</dbReference>
<feature type="transmembrane region" description="Helical" evidence="7">
    <location>
        <begin position="195"/>
        <end position="213"/>
    </location>
</feature>
<evidence type="ECO:0000259" key="8">
    <source>
        <dbReference type="Pfam" id="PF00324"/>
    </source>
</evidence>
<organism evidence="10">
    <name type="scientific">Candida tenuis (strain ATCC 10573 / BCRC 21748 / CBS 615 / JCM 9827 / NBRC 10315 / NRRL Y-1498 / VKM Y-70)</name>
    <name type="common">Yeast</name>
    <name type="synonym">Yamadazyma tenuis</name>
    <dbReference type="NCBI Taxonomy" id="590646"/>
    <lineage>
        <taxon>Eukaryota</taxon>
        <taxon>Fungi</taxon>
        <taxon>Dikarya</taxon>
        <taxon>Ascomycota</taxon>
        <taxon>Saccharomycotina</taxon>
        <taxon>Pichiomycetes</taxon>
        <taxon>Debaryomycetaceae</taxon>
        <taxon>Yamadazyma</taxon>
    </lineage>
</organism>
<dbReference type="Proteomes" id="UP000000707">
    <property type="component" value="Unassembled WGS sequence"/>
</dbReference>
<keyword evidence="5 7" id="KW-1133">Transmembrane helix</keyword>
<dbReference type="InterPro" id="IPR050524">
    <property type="entry name" value="APC_YAT"/>
</dbReference>
<proteinExistence type="inferred from homology"/>
<feature type="domain" description="Amino acid permease/ SLC12A" evidence="8">
    <location>
        <begin position="51"/>
        <end position="507"/>
    </location>
</feature>
<dbReference type="AlphaFoldDB" id="G3B8D3"/>
<feature type="transmembrane region" description="Helical" evidence="7">
    <location>
        <begin position="54"/>
        <end position="76"/>
    </location>
</feature>
<evidence type="ECO:0000256" key="6">
    <source>
        <dbReference type="ARBA" id="ARBA00023136"/>
    </source>
</evidence>
<evidence type="ECO:0000256" key="1">
    <source>
        <dbReference type="ARBA" id="ARBA00004141"/>
    </source>
</evidence>
<name>G3B8D3_CANTC</name>
<comment type="similarity">
    <text evidence="2">Belongs to the amino acid-polyamine-organocation (APC) superfamily. YAT (TC 2.A.3.10) family.</text>
</comment>
<feature type="transmembrane region" description="Helical" evidence="7">
    <location>
        <begin position="244"/>
        <end position="263"/>
    </location>
</feature>